<feature type="coiled-coil region" evidence="5">
    <location>
        <begin position="450"/>
        <end position="478"/>
    </location>
</feature>
<keyword evidence="3" id="KW-0597">Phosphoprotein</keyword>
<dbReference type="CDD" id="cd00082">
    <property type="entry name" value="HisKA"/>
    <property type="match status" value="1"/>
</dbReference>
<dbReference type="Gene3D" id="1.25.40.10">
    <property type="entry name" value="Tetratricopeptide repeat domain"/>
    <property type="match status" value="2"/>
</dbReference>
<keyword evidence="7" id="KW-0732">Signal</keyword>
<organism evidence="9 10">
    <name type="scientific">Mucilaginibacter ginsenosidivorans</name>
    <dbReference type="NCBI Taxonomy" id="398053"/>
    <lineage>
        <taxon>Bacteria</taxon>
        <taxon>Pseudomonadati</taxon>
        <taxon>Bacteroidota</taxon>
        <taxon>Sphingobacteriia</taxon>
        <taxon>Sphingobacteriales</taxon>
        <taxon>Sphingobacteriaceae</taxon>
        <taxon>Mucilaginibacter</taxon>
    </lineage>
</organism>
<dbReference type="PROSITE" id="PS50109">
    <property type="entry name" value="HIS_KIN"/>
    <property type="match status" value="1"/>
</dbReference>
<feature type="repeat" description="TPR" evidence="4">
    <location>
        <begin position="201"/>
        <end position="234"/>
    </location>
</feature>
<evidence type="ECO:0000256" key="4">
    <source>
        <dbReference type="PROSITE-ProRule" id="PRU00339"/>
    </source>
</evidence>
<sequence length="742" mass="82810">MKKALVALLLTIVSGLCYAQEARIKQVQKDLKEHTQADTLRVNRLNELPSLMTLPIATADSMANEALAISRKLHYEDGEAEALIIMSRLTYRKNNLPQARVLLQQAIALAQKLEDKTHLANAYAAMSSLNNLTGESKQALDYAFKSEAAAQKTMDKALIARRQIGLSGLYSTSVGDYTKSMEWALKGEKNAEEANDLNALAQAWSAIATIFTNIGDQPNAIAYYKKALDANKKLGNRNLEFNLLNRIGEMYRLTGRYPEAIKAYEEGLSKTQLPYNTELTESNLADVYVRTGNMPMAFKYGFKSLYGAQKINDAEGEEWIDGILARAYLKLNKPDSAIYYAANGYEKANRSATIEFKRDNSEALANAYVMKKDFANAYKYHVLYISYRDSMTNAQVSNQTNLLQYNYSLAKKQAQITALNQDKKAQRYFITGSLIVLGLIIITAIVLLRNNRQKQKANNLLSKQKQLIEEERDKTNKALGDLRLTQNQLVQSEKMASLGELTAGIAHEIQNPLNFINNFAEVNREMIDEMTEELKSGNVDDALEIAANIKANEEKINHHGKRADGIVKGMLQHSRASSNVKELTDINKLTDEYFRLAYHGLRAKDKSFNSELVTNFEAGLPEINTIPQDIGRVLLNLFTNAFYATQQKQRTAGPGYKPTVEVSTIAKNGNIFIRVKDNGMGIPDAIKDKIMQPFFTTKPTGEGTGLGLSLSYDMVVKGHGGKIEIDTKEGEYTEFTVILPLS</sequence>
<proteinExistence type="predicted"/>
<dbReference type="GO" id="GO:0000155">
    <property type="term" value="F:phosphorelay sensor kinase activity"/>
    <property type="evidence" value="ECO:0007669"/>
    <property type="project" value="InterPro"/>
</dbReference>
<evidence type="ECO:0000256" key="7">
    <source>
        <dbReference type="SAM" id="SignalP"/>
    </source>
</evidence>
<dbReference type="Proteomes" id="UP000321479">
    <property type="component" value="Chromosome"/>
</dbReference>
<evidence type="ECO:0000256" key="2">
    <source>
        <dbReference type="ARBA" id="ARBA00012438"/>
    </source>
</evidence>
<reference evidence="9 10" key="1">
    <citation type="journal article" date="2017" name="Curr. Microbiol.">
        <title>Mucilaginibacter ginsenosidivorans sp. nov., Isolated from Soil of Ginseng Field.</title>
        <authorList>
            <person name="Kim M.M."/>
            <person name="Siddiqi M.Z."/>
            <person name="Im W.T."/>
        </authorList>
    </citation>
    <scope>NUCLEOTIDE SEQUENCE [LARGE SCALE GENOMIC DNA]</scope>
    <source>
        <strain evidence="9 10">Gsoil 3017</strain>
    </source>
</reference>
<dbReference type="SUPFAM" id="SSF47384">
    <property type="entry name" value="Homodimeric domain of signal transducing histidine kinase"/>
    <property type="match status" value="1"/>
</dbReference>
<dbReference type="SMART" id="SM00387">
    <property type="entry name" value="HATPase_c"/>
    <property type="match status" value="1"/>
</dbReference>
<evidence type="ECO:0000256" key="1">
    <source>
        <dbReference type="ARBA" id="ARBA00000085"/>
    </source>
</evidence>
<keyword evidence="4" id="KW-0802">TPR repeat</keyword>
<dbReference type="InterPro" id="IPR019734">
    <property type="entry name" value="TPR_rpt"/>
</dbReference>
<dbReference type="Pfam" id="PF02518">
    <property type="entry name" value="HATPase_c"/>
    <property type="match status" value="1"/>
</dbReference>
<dbReference type="InterPro" id="IPR003661">
    <property type="entry name" value="HisK_dim/P_dom"/>
</dbReference>
<protein>
    <recommendedName>
        <fullName evidence="2">histidine kinase</fullName>
        <ecNumber evidence="2">2.7.13.3</ecNumber>
    </recommendedName>
</protein>
<dbReference type="SUPFAM" id="SSF48452">
    <property type="entry name" value="TPR-like"/>
    <property type="match status" value="3"/>
</dbReference>
<dbReference type="Gene3D" id="1.10.287.130">
    <property type="match status" value="1"/>
</dbReference>
<evidence type="ECO:0000259" key="8">
    <source>
        <dbReference type="PROSITE" id="PS50109"/>
    </source>
</evidence>
<dbReference type="InterPro" id="IPR036097">
    <property type="entry name" value="HisK_dim/P_sf"/>
</dbReference>
<feature type="domain" description="Histidine kinase" evidence="8">
    <location>
        <begin position="504"/>
        <end position="742"/>
    </location>
</feature>
<dbReference type="SUPFAM" id="SSF55874">
    <property type="entry name" value="ATPase domain of HSP90 chaperone/DNA topoisomerase II/histidine kinase"/>
    <property type="match status" value="1"/>
</dbReference>
<dbReference type="InterPro" id="IPR011990">
    <property type="entry name" value="TPR-like_helical_dom_sf"/>
</dbReference>
<dbReference type="RefSeq" id="WP_147030818.1">
    <property type="nucleotide sequence ID" value="NZ_CP042436.1"/>
</dbReference>
<evidence type="ECO:0000256" key="5">
    <source>
        <dbReference type="SAM" id="Coils"/>
    </source>
</evidence>
<keyword evidence="6" id="KW-1133">Transmembrane helix</keyword>
<dbReference type="AlphaFoldDB" id="A0A5B8UV77"/>
<dbReference type="InterPro" id="IPR005467">
    <property type="entry name" value="His_kinase_dom"/>
</dbReference>
<dbReference type="SMART" id="SM00028">
    <property type="entry name" value="TPR"/>
    <property type="match status" value="3"/>
</dbReference>
<keyword evidence="6" id="KW-0472">Membrane</keyword>
<dbReference type="SMART" id="SM00388">
    <property type="entry name" value="HisKA"/>
    <property type="match status" value="1"/>
</dbReference>
<feature type="transmembrane region" description="Helical" evidence="6">
    <location>
        <begin position="428"/>
        <end position="448"/>
    </location>
</feature>
<dbReference type="KEGG" id="mgin:FRZ54_06470"/>
<keyword evidence="5" id="KW-0175">Coiled coil</keyword>
<gene>
    <name evidence="9" type="ORF">FRZ54_06470</name>
</gene>
<evidence type="ECO:0000313" key="9">
    <source>
        <dbReference type="EMBL" id="QEC62241.1"/>
    </source>
</evidence>
<name>A0A5B8UV77_9SPHI</name>
<dbReference type="EC" id="2.7.13.3" evidence="2"/>
<dbReference type="Gene3D" id="3.30.565.10">
    <property type="entry name" value="Histidine kinase-like ATPase, C-terminal domain"/>
    <property type="match status" value="1"/>
</dbReference>
<feature type="chain" id="PRO_5023081835" description="histidine kinase" evidence="7">
    <location>
        <begin position="20"/>
        <end position="742"/>
    </location>
</feature>
<comment type="catalytic activity">
    <reaction evidence="1">
        <text>ATP + protein L-histidine = ADP + protein N-phospho-L-histidine.</text>
        <dbReference type="EC" id="2.7.13.3"/>
    </reaction>
</comment>
<dbReference type="PRINTS" id="PR00344">
    <property type="entry name" value="BCTRLSENSOR"/>
</dbReference>
<dbReference type="Pfam" id="PF13424">
    <property type="entry name" value="TPR_12"/>
    <property type="match status" value="1"/>
</dbReference>
<dbReference type="InterPro" id="IPR004358">
    <property type="entry name" value="Sig_transdc_His_kin-like_C"/>
</dbReference>
<dbReference type="PANTHER" id="PTHR43065">
    <property type="entry name" value="SENSOR HISTIDINE KINASE"/>
    <property type="match status" value="1"/>
</dbReference>
<dbReference type="InterPro" id="IPR036890">
    <property type="entry name" value="HATPase_C_sf"/>
</dbReference>
<keyword evidence="10" id="KW-1185">Reference proteome</keyword>
<evidence type="ECO:0000256" key="3">
    <source>
        <dbReference type="ARBA" id="ARBA00022553"/>
    </source>
</evidence>
<dbReference type="InterPro" id="IPR003594">
    <property type="entry name" value="HATPase_dom"/>
</dbReference>
<feature type="signal peptide" evidence="7">
    <location>
        <begin position="1"/>
        <end position="19"/>
    </location>
</feature>
<dbReference type="OrthoDB" id="9806995at2"/>
<evidence type="ECO:0000313" key="10">
    <source>
        <dbReference type="Proteomes" id="UP000321479"/>
    </source>
</evidence>
<dbReference type="PANTHER" id="PTHR43065:SF42">
    <property type="entry name" value="TWO-COMPONENT SENSOR PPRA"/>
    <property type="match status" value="1"/>
</dbReference>
<dbReference type="PROSITE" id="PS50005">
    <property type="entry name" value="TPR"/>
    <property type="match status" value="1"/>
</dbReference>
<accession>A0A5B8UV77</accession>
<keyword evidence="6" id="KW-0812">Transmembrane</keyword>
<dbReference type="EMBL" id="CP042436">
    <property type="protein sequence ID" value="QEC62241.1"/>
    <property type="molecule type" value="Genomic_DNA"/>
</dbReference>
<evidence type="ECO:0000256" key="6">
    <source>
        <dbReference type="SAM" id="Phobius"/>
    </source>
</evidence>